<feature type="transmembrane region" description="Helical" evidence="1">
    <location>
        <begin position="241"/>
        <end position="259"/>
    </location>
</feature>
<keyword evidence="1" id="KW-0812">Transmembrane</keyword>
<comment type="caution">
    <text evidence="3">The sequence shown here is derived from an EMBL/GenBank/DDBJ whole genome shotgun (WGS) entry which is preliminary data.</text>
</comment>
<feature type="transmembrane region" description="Helical" evidence="1">
    <location>
        <begin position="271"/>
        <end position="288"/>
    </location>
</feature>
<dbReference type="CDD" id="cd04179">
    <property type="entry name" value="DPM_DPG-synthase_like"/>
    <property type="match status" value="1"/>
</dbReference>
<protein>
    <submittedName>
        <fullName evidence="3">Glycosyltransferase family 2 protein</fullName>
    </submittedName>
</protein>
<sequence>MMQEIGQSDEGDYPFSVVIPAYNEELSIAATVEDLQETLAGAGCQYEIIIVNDGSTDKTGEILRNSSNIRLIEHRRNLGYGAALKTGIRHAKYPLIVITDGDRTYPNHYIPHLVSLAKTADMVVGARIGDNVTYPTIRKIPKWFLVRFAEWVAKSSIPDLNSGLRVFRKVTVQRFLNILPDNFSFTTTITIALLTNYYTVYYHPIDYHARIGKSKIKPIRDTLRFIQIILRTGVYFAPMRVFLPVAGLFFIGFLITLFQDIFIRQDLTERTLILLVASTQLGMFALLADMMDKRNGM</sequence>
<reference evidence="3" key="1">
    <citation type="journal article" date="2020" name="mSystems">
        <title>Genome- and Community-Level Interaction Insights into Carbon Utilization and Element Cycling Functions of Hydrothermarchaeota in Hydrothermal Sediment.</title>
        <authorList>
            <person name="Zhou Z."/>
            <person name="Liu Y."/>
            <person name="Xu W."/>
            <person name="Pan J."/>
            <person name="Luo Z.H."/>
            <person name="Li M."/>
        </authorList>
    </citation>
    <scope>NUCLEOTIDE SEQUENCE [LARGE SCALE GENOMIC DNA]</scope>
    <source>
        <strain evidence="3">SpSt-374</strain>
    </source>
</reference>
<dbReference type="InterPro" id="IPR050256">
    <property type="entry name" value="Glycosyltransferase_2"/>
</dbReference>
<gene>
    <name evidence="3" type="ORF">ENR15_14730</name>
</gene>
<evidence type="ECO:0000256" key="1">
    <source>
        <dbReference type="SAM" id="Phobius"/>
    </source>
</evidence>
<dbReference type="Gene3D" id="3.90.550.10">
    <property type="entry name" value="Spore Coat Polysaccharide Biosynthesis Protein SpsA, Chain A"/>
    <property type="match status" value="1"/>
</dbReference>
<dbReference type="Pfam" id="PF00535">
    <property type="entry name" value="Glycos_transf_2"/>
    <property type="match status" value="1"/>
</dbReference>
<name>A0A7C3VN15_9CYAN</name>
<feature type="domain" description="Glycosyltransferase 2-like" evidence="2">
    <location>
        <begin position="16"/>
        <end position="141"/>
    </location>
</feature>
<dbReference type="AlphaFoldDB" id="A0A7C3VN15"/>
<evidence type="ECO:0000259" key="2">
    <source>
        <dbReference type="Pfam" id="PF00535"/>
    </source>
</evidence>
<keyword evidence="1" id="KW-0472">Membrane</keyword>
<dbReference type="PANTHER" id="PTHR48090">
    <property type="entry name" value="UNDECAPRENYL-PHOSPHATE 4-DEOXY-4-FORMAMIDO-L-ARABINOSE TRANSFERASE-RELATED"/>
    <property type="match status" value="1"/>
</dbReference>
<dbReference type="SUPFAM" id="SSF53448">
    <property type="entry name" value="Nucleotide-diphospho-sugar transferases"/>
    <property type="match status" value="1"/>
</dbReference>
<dbReference type="InterPro" id="IPR001173">
    <property type="entry name" value="Glyco_trans_2-like"/>
</dbReference>
<dbReference type="GO" id="GO:0016740">
    <property type="term" value="F:transferase activity"/>
    <property type="evidence" value="ECO:0007669"/>
    <property type="project" value="UniProtKB-KW"/>
</dbReference>
<proteinExistence type="predicted"/>
<evidence type="ECO:0000313" key="3">
    <source>
        <dbReference type="EMBL" id="HGG01858.1"/>
    </source>
</evidence>
<dbReference type="PANTHER" id="PTHR48090:SF7">
    <property type="entry name" value="RFBJ PROTEIN"/>
    <property type="match status" value="1"/>
</dbReference>
<dbReference type="InterPro" id="IPR029044">
    <property type="entry name" value="Nucleotide-diphossugar_trans"/>
</dbReference>
<accession>A0A7C3VN15</accession>
<keyword evidence="3" id="KW-0808">Transferase</keyword>
<organism evidence="3">
    <name type="scientific">Planktothricoides sp. SpSt-374</name>
    <dbReference type="NCBI Taxonomy" id="2282167"/>
    <lineage>
        <taxon>Bacteria</taxon>
        <taxon>Bacillati</taxon>
        <taxon>Cyanobacteriota</taxon>
        <taxon>Cyanophyceae</taxon>
        <taxon>Oscillatoriophycideae</taxon>
        <taxon>Oscillatoriales</taxon>
        <taxon>Oscillatoriaceae</taxon>
        <taxon>Planktothricoides</taxon>
    </lineage>
</organism>
<keyword evidence="1" id="KW-1133">Transmembrane helix</keyword>
<dbReference type="EMBL" id="DSPX01000149">
    <property type="protein sequence ID" value="HGG01858.1"/>
    <property type="molecule type" value="Genomic_DNA"/>
</dbReference>